<dbReference type="SUPFAM" id="SSF55394">
    <property type="entry name" value="Bactericidal permeability-increasing protein, BPI"/>
    <property type="match status" value="1"/>
</dbReference>
<dbReference type="VEuPathDB" id="GiardiaDB:GL50581_1015"/>
<dbReference type="AlphaFoldDB" id="V6TQ26"/>
<protein>
    <recommendedName>
        <fullName evidence="4">Lipid-binding serum glycoprotein C-terminal domain-containing protein</fullName>
    </recommendedName>
</protein>
<name>V6TQ26_GIAIN</name>
<organism evidence="2 3">
    <name type="scientific">Giardia intestinalis</name>
    <name type="common">Giardia lamblia</name>
    <dbReference type="NCBI Taxonomy" id="5741"/>
    <lineage>
        <taxon>Eukaryota</taxon>
        <taxon>Metamonada</taxon>
        <taxon>Diplomonadida</taxon>
        <taxon>Hexamitidae</taxon>
        <taxon>Giardiinae</taxon>
        <taxon>Giardia</taxon>
    </lineage>
</organism>
<dbReference type="EMBL" id="AHHH01000188">
    <property type="protein sequence ID" value="ESU40669.1"/>
    <property type="molecule type" value="Genomic_DNA"/>
</dbReference>
<dbReference type="OrthoDB" id="10254126at2759"/>
<reference evidence="2 3" key="2">
    <citation type="journal article" date="2013" name="Genome Biol. Evol.">
        <title>Genome sequencing of Giardia lamblia genotypes A2 and B isolates (DH and GS) and comparative analysis with the genomes of genotypes A1 and E (WB and Pig).</title>
        <authorList>
            <person name="Adam R.D."/>
            <person name="Dahlstrom E.W."/>
            <person name="Martens C.A."/>
            <person name="Bruno D.P."/>
            <person name="Barbian K.D."/>
            <person name="Ricklefs S.M."/>
            <person name="Hernandez M.M."/>
            <person name="Narla N.P."/>
            <person name="Patel R.B."/>
            <person name="Porcella S.F."/>
            <person name="Nash T.E."/>
        </authorList>
    </citation>
    <scope>NUCLEOTIDE SEQUENCE [LARGE SCALE GENOMIC DNA]</scope>
    <source>
        <strain evidence="2 3">GS</strain>
    </source>
</reference>
<evidence type="ECO:0008006" key="4">
    <source>
        <dbReference type="Google" id="ProtNLM"/>
    </source>
</evidence>
<dbReference type="PANTHER" id="PTHR10504:SF131">
    <property type="entry name" value="BPI2 DOMAIN-CONTAINING PROTEIN"/>
    <property type="match status" value="1"/>
</dbReference>
<keyword evidence="1" id="KW-0732">Signal</keyword>
<dbReference type="Gene3D" id="3.15.10.10">
    <property type="entry name" value="Bactericidal permeability-increasing protein, domain 1"/>
    <property type="match status" value="1"/>
</dbReference>
<accession>V6TQ26</accession>
<reference evidence="3" key="1">
    <citation type="submission" date="2012-02" db="EMBL/GenBank/DDBJ databases">
        <title>Genome sequencing of Giardia lamblia Genotypes A2 and B isolates (DH and GS) and comparative analysis with the genomes of Genotypes A1 and E (WB and Pig).</title>
        <authorList>
            <person name="Adam R."/>
            <person name="Dahlstrom E."/>
            <person name="Martens C."/>
            <person name="Bruno D."/>
            <person name="Barbian K."/>
            <person name="Porcella S.F."/>
            <person name="Nash T."/>
        </authorList>
    </citation>
    <scope>NUCLEOTIDE SEQUENCE</scope>
    <source>
        <strain evidence="3">GS</strain>
    </source>
</reference>
<dbReference type="Proteomes" id="UP000018040">
    <property type="component" value="Unassembled WGS sequence"/>
</dbReference>
<dbReference type="InterPro" id="IPR032942">
    <property type="entry name" value="BPI/LBP/Plunc"/>
</dbReference>
<dbReference type="VEuPathDB" id="GiardiaDB:QR46_3728"/>
<sequence length="509" mass="55441">MYQRVSMLVALIFSAILACSTGTAFPDELNHGMGIRFTRRGLEKFCQKGYAIIPDIIAGMPSFQIPEITLGSLKFTLSNVKVRAVRVATMDVYLQSNNFVKMETRDGLMQLSVRLEAKITGISGTVDCTFTLKDFGADISLRLGDDPDCPYHFGLFDISNVIYSSGLDIDAVGLDTGGSILANAIQGMAPTLEGVIKDTVMSSLMTTIFNAIKQSMLELPLVVQLDEYMTDQRYINGINVIDGKIVANQGGFSIIVDPSDWSVRALYPNKITSPPPRTVYTNRDYELYFDRESVNSYLYVWHTADDKFKACDLTVPYSAIKSQNIPGLADALVKAGLLSNADDSGRDITLALAVSPSKSAAPHIPWVGAAALPVNLTGALVVTASKAPDSASTTLVSVEGSMLLTSTLKLKKFTYGFNNDQVRAYVELLSVHDIAVTKNDGSDTSYTVPLLAYMVSETYLPFVNPFLAEPGICLMNGNFIDYATVSTICLCGEDRVLFASDIERNRYFA</sequence>
<comment type="caution">
    <text evidence="2">The sequence shown here is derived from an EMBL/GenBank/DDBJ whole genome shotgun (WGS) entry which is preliminary data.</text>
</comment>
<evidence type="ECO:0000313" key="3">
    <source>
        <dbReference type="Proteomes" id="UP000018040"/>
    </source>
</evidence>
<dbReference type="VEuPathDB" id="GiardiaDB:DHA2_152347"/>
<evidence type="ECO:0000256" key="1">
    <source>
        <dbReference type="SAM" id="SignalP"/>
    </source>
</evidence>
<evidence type="ECO:0000313" key="2">
    <source>
        <dbReference type="EMBL" id="ESU40669.1"/>
    </source>
</evidence>
<dbReference type="InterPro" id="IPR017943">
    <property type="entry name" value="Bactericidal_perm-incr_a/b_dom"/>
</dbReference>
<dbReference type="PROSITE" id="PS51257">
    <property type="entry name" value="PROKAR_LIPOPROTEIN"/>
    <property type="match status" value="1"/>
</dbReference>
<dbReference type="VEuPathDB" id="GiardiaDB:GL50803_0061453"/>
<gene>
    <name evidence="2" type="ORF">GSB_154275</name>
</gene>
<dbReference type="PANTHER" id="PTHR10504">
    <property type="entry name" value="BACTERICIDAL PERMEABILITY-INCREASING BPI PROTEIN-RELATED"/>
    <property type="match status" value="1"/>
</dbReference>
<proteinExistence type="predicted"/>
<feature type="signal peptide" evidence="1">
    <location>
        <begin position="1"/>
        <end position="22"/>
    </location>
</feature>
<dbReference type="GO" id="GO:0008289">
    <property type="term" value="F:lipid binding"/>
    <property type="evidence" value="ECO:0007669"/>
    <property type="project" value="InterPro"/>
</dbReference>
<feature type="chain" id="PRO_5004751727" description="Lipid-binding serum glycoprotein C-terminal domain-containing protein" evidence="1">
    <location>
        <begin position="23"/>
        <end position="509"/>
    </location>
</feature>